<organism evidence="1 2">
    <name type="scientific">Alligator mississippiensis</name>
    <name type="common">American alligator</name>
    <dbReference type="NCBI Taxonomy" id="8496"/>
    <lineage>
        <taxon>Eukaryota</taxon>
        <taxon>Metazoa</taxon>
        <taxon>Chordata</taxon>
        <taxon>Craniata</taxon>
        <taxon>Vertebrata</taxon>
        <taxon>Euteleostomi</taxon>
        <taxon>Archelosauria</taxon>
        <taxon>Archosauria</taxon>
        <taxon>Crocodylia</taxon>
        <taxon>Alligatoridae</taxon>
        <taxon>Alligatorinae</taxon>
        <taxon>Alligator</taxon>
    </lineage>
</organism>
<sequence length="128" mass="13504">MAEDGVVGAIHRPHAFGEAHVVEASDHLLRVDEADEAVGQDILDDQTQLLDSPSGCGLAHIELVGNIKETARGGQRQDSDGHPLLWTEGWLYADGLVHDVGSHLGSNVNGGGLAHLECLDSLFIIPGV</sequence>
<proteinExistence type="predicted"/>
<comment type="caution">
    <text evidence="1">The sequence shown here is derived from an EMBL/GenBank/DDBJ whole genome shotgun (WGS) entry which is preliminary data.</text>
</comment>
<dbReference type="Proteomes" id="UP000050525">
    <property type="component" value="Unassembled WGS sequence"/>
</dbReference>
<reference evidence="1 2" key="1">
    <citation type="journal article" date="2012" name="Genome Biol.">
        <title>Sequencing three crocodilian genomes to illuminate the evolution of archosaurs and amniotes.</title>
        <authorList>
            <person name="St John J.A."/>
            <person name="Braun E.L."/>
            <person name="Isberg S.R."/>
            <person name="Miles L.G."/>
            <person name="Chong A.Y."/>
            <person name="Gongora J."/>
            <person name="Dalzell P."/>
            <person name="Moran C."/>
            <person name="Bed'hom B."/>
            <person name="Abzhanov A."/>
            <person name="Burgess S.C."/>
            <person name="Cooksey A.M."/>
            <person name="Castoe T.A."/>
            <person name="Crawford N.G."/>
            <person name="Densmore L.D."/>
            <person name="Drew J.C."/>
            <person name="Edwards S.V."/>
            <person name="Faircloth B.C."/>
            <person name="Fujita M.K."/>
            <person name="Greenwold M.J."/>
            <person name="Hoffmann F.G."/>
            <person name="Howard J.M."/>
            <person name="Iguchi T."/>
            <person name="Janes D.E."/>
            <person name="Khan S.Y."/>
            <person name="Kohno S."/>
            <person name="de Koning A.J."/>
            <person name="Lance S.L."/>
            <person name="McCarthy F.M."/>
            <person name="McCormack J.E."/>
            <person name="Merchant M.E."/>
            <person name="Peterson D.G."/>
            <person name="Pollock D.D."/>
            <person name="Pourmand N."/>
            <person name="Raney B.J."/>
            <person name="Roessler K.A."/>
            <person name="Sanford J.R."/>
            <person name="Sawyer R.H."/>
            <person name="Schmidt C.J."/>
            <person name="Triplett E.W."/>
            <person name="Tuberville T.D."/>
            <person name="Venegas-Anaya M."/>
            <person name="Howard J.T."/>
            <person name="Jarvis E.D."/>
            <person name="Guillette L.J.Jr."/>
            <person name="Glenn T.C."/>
            <person name="Green R.E."/>
            <person name="Ray D.A."/>
        </authorList>
    </citation>
    <scope>NUCLEOTIDE SEQUENCE [LARGE SCALE GENOMIC DNA]</scope>
    <source>
        <strain evidence="1">KSC_2009_1</strain>
    </source>
</reference>
<protein>
    <submittedName>
        <fullName evidence="1">Uncharacterized protein</fullName>
    </submittedName>
</protein>
<dbReference type="EMBL" id="AKHW03002907">
    <property type="protein sequence ID" value="KYO36855.1"/>
    <property type="molecule type" value="Genomic_DNA"/>
</dbReference>
<evidence type="ECO:0000313" key="2">
    <source>
        <dbReference type="Proteomes" id="UP000050525"/>
    </source>
</evidence>
<gene>
    <name evidence="1" type="ORF">Y1Q_0020882</name>
</gene>
<keyword evidence="2" id="KW-1185">Reference proteome</keyword>
<accession>A0A151NK19</accession>
<evidence type="ECO:0000313" key="1">
    <source>
        <dbReference type="EMBL" id="KYO36855.1"/>
    </source>
</evidence>
<dbReference type="AlphaFoldDB" id="A0A151NK19"/>
<name>A0A151NK19_ALLMI</name>